<keyword evidence="3 7" id="KW-0349">Heme</keyword>
<keyword evidence="6" id="KW-0503">Monooxygenase</keyword>
<dbReference type="RefSeq" id="XP_040720706.1">
    <property type="nucleotide sequence ID" value="XM_040863176.1"/>
</dbReference>
<dbReference type="GO" id="GO:0004497">
    <property type="term" value="F:monooxygenase activity"/>
    <property type="evidence" value="ECO:0007669"/>
    <property type="project" value="UniProtKB-KW"/>
</dbReference>
<keyword evidence="9" id="KW-1185">Reference proteome</keyword>
<comment type="cofactor">
    <cofactor evidence="1 7">
        <name>heme</name>
        <dbReference type="ChEBI" id="CHEBI:30413"/>
    </cofactor>
</comment>
<dbReference type="STRING" id="1141098.A0A1Y2EII4"/>
<dbReference type="SUPFAM" id="SSF48264">
    <property type="entry name" value="Cytochrome P450"/>
    <property type="match status" value="1"/>
</dbReference>
<dbReference type="PRINTS" id="PR00465">
    <property type="entry name" value="EP450IV"/>
</dbReference>
<dbReference type="EMBL" id="MCFJ01000001">
    <property type="protein sequence ID" value="ORY71114.1"/>
    <property type="molecule type" value="Genomic_DNA"/>
</dbReference>
<gene>
    <name evidence="8" type="ORF">BCR38DRAFT_479635</name>
</gene>
<dbReference type="InterPro" id="IPR036396">
    <property type="entry name" value="Cyt_P450_sf"/>
</dbReference>
<comment type="caution">
    <text evidence="8">The sequence shown here is derived from an EMBL/GenBank/DDBJ whole genome shotgun (WGS) entry which is preliminary data.</text>
</comment>
<sequence length="458" mass="51650">MRISSDTYPLAEEVLLLNSLAAHKAVLQTNCYDFINPPFFARLIRELAGVGVILADGEDHKAKRRLIAGPFSVPSVRKMLPVFQSKAKGLSIAFTAALDGYTQGSIQFMPLITKVTMDIIGVTSLGVEIQELFSSKLNIGLPELYDRLLHQDPLGTLIWIVNSFLPIRRFVPLQANWKFVEAGQELRSLLRRVIKKRIHDMGARDKIAEKSESRDLLTYMIKEAHQIEEETGEWCWTEDDFLELLLNFTLAGHETSANALGWAMYVLATKHDVQARLRAEVQGLLEKHSEPDYDHLHALPYMHNFCREILRLYSPAYMAFRAAEHDIVIEGTFIPKGTTINICPAVENLNPHLWGEDAGVFNPDRWGNLTGDAVSSYAFETFIQGPRICPGKNFAVTEIKAILVELVRKWRFVGIEKNDGRRELLTGGEEEIGRGVRLENPSLTFIPAGGLRVRFEPL</sequence>
<dbReference type="InterPro" id="IPR001128">
    <property type="entry name" value="Cyt_P450"/>
</dbReference>
<protein>
    <submittedName>
        <fullName evidence="8">Cytochrome P450</fullName>
    </submittedName>
</protein>
<evidence type="ECO:0000256" key="6">
    <source>
        <dbReference type="ARBA" id="ARBA00023033"/>
    </source>
</evidence>
<evidence type="ECO:0000256" key="1">
    <source>
        <dbReference type="ARBA" id="ARBA00001971"/>
    </source>
</evidence>
<dbReference type="InterPro" id="IPR002403">
    <property type="entry name" value="Cyt_P450_E_grp-IV"/>
</dbReference>
<keyword evidence="4 7" id="KW-0479">Metal-binding</keyword>
<organism evidence="8 9">
    <name type="scientific">Pseudomassariella vexata</name>
    <dbReference type="NCBI Taxonomy" id="1141098"/>
    <lineage>
        <taxon>Eukaryota</taxon>
        <taxon>Fungi</taxon>
        <taxon>Dikarya</taxon>
        <taxon>Ascomycota</taxon>
        <taxon>Pezizomycotina</taxon>
        <taxon>Sordariomycetes</taxon>
        <taxon>Xylariomycetidae</taxon>
        <taxon>Amphisphaeriales</taxon>
        <taxon>Pseudomassariaceae</taxon>
        <taxon>Pseudomassariella</taxon>
    </lineage>
</organism>
<dbReference type="AlphaFoldDB" id="A0A1Y2EII4"/>
<dbReference type="OrthoDB" id="1470350at2759"/>
<dbReference type="Gene3D" id="1.10.630.10">
    <property type="entry name" value="Cytochrome P450"/>
    <property type="match status" value="1"/>
</dbReference>
<proteinExistence type="inferred from homology"/>
<comment type="similarity">
    <text evidence="2">Belongs to the cytochrome P450 family.</text>
</comment>
<dbReference type="GO" id="GO:0016705">
    <property type="term" value="F:oxidoreductase activity, acting on paired donors, with incorporation or reduction of molecular oxygen"/>
    <property type="evidence" value="ECO:0007669"/>
    <property type="project" value="InterPro"/>
</dbReference>
<dbReference type="InterPro" id="IPR050121">
    <property type="entry name" value="Cytochrome_P450_monoxygenase"/>
</dbReference>
<dbReference type="GeneID" id="63779388"/>
<evidence type="ECO:0000256" key="4">
    <source>
        <dbReference type="ARBA" id="ARBA00022723"/>
    </source>
</evidence>
<dbReference type="PRINTS" id="PR00385">
    <property type="entry name" value="P450"/>
</dbReference>
<dbReference type="InParanoid" id="A0A1Y2EII4"/>
<evidence type="ECO:0000256" key="7">
    <source>
        <dbReference type="PIRSR" id="PIRSR602403-1"/>
    </source>
</evidence>
<accession>A0A1Y2EII4</accession>
<dbReference type="Pfam" id="PF00067">
    <property type="entry name" value="p450"/>
    <property type="match status" value="1"/>
</dbReference>
<name>A0A1Y2EII4_9PEZI</name>
<dbReference type="PANTHER" id="PTHR24305">
    <property type="entry name" value="CYTOCHROME P450"/>
    <property type="match status" value="1"/>
</dbReference>
<reference evidence="8 9" key="1">
    <citation type="submission" date="2016-07" db="EMBL/GenBank/DDBJ databases">
        <title>Pervasive Adenine N6-methylation of Active Genes in Fungi.</title>
        <authorList>
            <consortium name="DOE Joint Genome Institute"/>
            <person name="Mondo S.J."/>
            <person name="Dannebaum R.O."/>
            <person name="Kuo R.C."/>
            <person name="Labutti K."/>
            <person name="Haridas S."/>
            <person name="Kuo A."/>
            <person name="Salamov A."/>
            <person name="Ahrendt S.R."/>
            <person name="Lipzen A."/>
            <person name="Sullivan W."/>
            <person name="Andreopoulos W.B."/>
            <person name="Clum A."/>
            <person name="Lindquist E."/>
            <person name="Daum C."/>
            <person name="Ramamoorthy G.K."/>
            <person name="Gryganskyi A."/>
            <person name="Culley D."/>
            <person name="Magnuson J.K."/>
            <person name="James T.Y."/>
            <person name="O'Malley M.A."/>
            <person name="Stajich J.E."/>
            <person name="Spatafora J.W."/>
            <person name="Visel A."/>
            <person name="Grigoriev I.V."/>
        </authorList>
    </citation>
    <scope>NUCLEOTIDE SEQUENCE [LARGE SCALE GENOMIC DNA]</scope>
    <source>
        <strain evidence="8 9">CBS 129021</strain>
    </source>
</reference>
<feature type="binding site" description="axial binding residue" evidence="7">
    <location>
        <position position="389"/>
    </location>
    <ligand>
        <name>heme</name>
        <dbReference type="ChEBI" id="CHEBI:30413"/>
    </ligand>
    <ligandPart>
        <name>Fe</name>
        <dbReference type="ChEBI" id="CHEBI:18248"/>
    </ligandPart>
</feature>
<dbReference type="Proteomes" id="UP000193689">
    <property type="component" value="Unassembled WGS sequence"/>
</dbReference>
<evidence type="ECO:0000313" key="8">
    <source>
        <dbReference type="EMBL" id="ORY71114.1"/>
    </source>
</evidence>
<dbReference type="PANTHER" id="PTHR24305:SF199">
    <property type="entry name" value="P450, PUTATIVE (EUROFUNG)-RELATED"/>
    <property type="match status" value="1"/>
</dbReference>
<dbReference type="GO" id="GO:0005506">
    <property type="term" value="F:iron ion binding"/>
    <property type="evidence" value="ECO:0007669"/>
    <property type="project" value="InterPro"/>
</dbReference>
<evidence type="ECO:0000256" key="3">
    <source>
        <dbReference type="ARBA" id="ARBA00022617"/>
    </source>
</evidence>
<evidence type="ECO:0000313" key="9">
    <source>
        <dbReference type="Proteomes" id="UP000193689"/>
    </source>
</evidence>
<dbReference type="GO" id="GO:0020037">
    <property type="term" value="F:heme binding"/>
    <property type="evidence" value="ECO:0007669"/>
    <property type="project" value="InterPro"/>
</dbReference>
<evidence type="ECO:0000256" key="2">
    <source>
        <dbReference type="ARBA" id="ARBA00010617"/>
    </source>
</evidence>
<evidence type="ECO:0000256" key="5">
    <source>
        <dbReference type="ARBA" id="ARBA00023004"/>
    </source>
</evidence>
<keyword evidence="6" id="KW-0560">Oxidoreductase</keyword>
<keyword evidence="5 7" id="KW-0408">Iron</keyword>